<dbReference type="AlphaFoldDB" id="A0AAD2YA96"/>
<accession>A0AAD2YA96</accession>
<evidence type="ECO:0000313" key="2">
    <source>
        <dbReference type="Proteomes" id="UP000006614"/>
    </source>
</evidence>
<reference evidence="1 2" key="1">
    <citation type="submission" date="2012-07" db="EMBL/GenBank/DDBJ databases">
        <authorList>
            <person name="Durkin A.S."/>
            <person name="McCorrison J."/>
            <person name="Torralba M."/>
            <person name="Gillis M."/>
            <person name="Methe B."/>
            <person name="Sutton G."/>
            <person name="Nelson K.E."/>
        </authorList>
    </citation>
    <scope>NUCLEOTIDE SEQUENCE [LARGE SCALE GENOMIC DNA]</scope>
    <source>
        <strain evidence="1 2">SK1138</strain>
    </source>
</reference>
<evidence type="ECO:0000313" key="1">
    <source>
        <dbReference type="EMBL" id="EJP25076.1"/>
    </source>
</evidence>
<comment type="caution">
    <text evidence="1">The sequence shown here is derived from an EMBL/GenBank/DDBJ whole genome shotgun (WGS) entry which is preliminary data.</text>
</comment>
<sequence>MLRLPQEKVSQSPFLIVGSSMIKNAQFIAERSHCVRERYENRKRPIERKVRFTPDEDRQVKMTMEEMGVKTFQSYAKNMLVQGQVVQIDFSELKDLRVAINRIGGNINQIAKHANENDLITIEEISEVVNLLSEIKDLVNAKVSSEEKRSIAQKK</sequence>
<dbReference type="Proteomes" id="UP000006614">
    <property type="component" value="Unassembled WGS sequence"/>
</dbReference>
<proteinExistence type="predicted"/>
<dbReference type="EMBL" id="ALJO01000011">
    <property type="protein sequence ID" value="EJP25076.1"/>
    <property type="molecule type" value="Genomic_DNA"/>
</dbReference>
<organism evidence="1 2">
    <name type="scientific">Streptococcus anginosus SK1138</name>
    <dbReference type="NCBI Taxonomy" id="1161422"/>
    <lineage>
        <taxon>Bacteria</taxon>
        <taxon>Bacillati</taxon>
        <taxon>Bacillota</taxon>
        <taxon>Bacilli</taxon>
        <taxon>Lactobacillales</taxon>
        <taxon>Streptococcaceae</taxon>
        <taxon>Streptococcus</taxon>
        <taxon>Streptococcus anginosus group</taxon>
    </lineage>
</organism>
<gene>
    <name evidence="1" type="ORF">HMPREF1126_1541</name>
</gene>
<name>A0AAD2YA96_STRAP</name>
<dbReference type="Pfam" id="PF21983">
    <property type="entry name" value="NikA-like"/>
    <property type="match status" value="1"/>
</dbReference>
<dbReference type="InterPro" id="IPR053842">
    <property type="entry name" value="NikA-like"/>
</dbReference>
<protein>
    <submittedName>
        <fullName evidence="1">Bacterial mobilization protein MobC</fullName>
    </submittedName>
</protein>